<dbReference type="EMBL" id="KN605067">
    <property type="protein sequence ID" value="KHJ79426.1"/>
    <property type="molecule type" value="Genomic_DNA"/>
</dbReference>
<name>A0A0B1S6A6_OESDE</name>
<dbReference type="OrthoDB" id="331263at2759"/>
<evidence type="ECO:0000313" key="1">
    <source>
        <dbReference type="EMBL" id="KHJ79426.1"/>
    </source>
</evidence>
<dbReference type="AlphaFoldDB" id="A0A0B1S6A6"/>
<dbReference type="GO" id="GO:0016255">
    <property type="term" value="P:attachment of GPI anchor to protein"/>
    <property type="evidence" value="ECO:0007669"/>
    <property type="project" value="InterPro"/>
</dbReference>
<sequence>MFVFKNMRLEPAPSKITHKKDGSFAVYDIRNNRSEDSLSLSAFYDSSLVSAPTRRPEVSVSSVLGGTDQMSGVLVSVIRNGGSVQRVVYTHQIPWFLHIYYHTIALTCKDLSSSQKQVPLLHNRYFVPAIARMRPALIEIDFDLPANAECKVQFKFEKAFLRL</sequence>
<gene>
    <name evidence="1" type="ORF">OESDEN_20928</name>
</gene>
<dbReference type="GO" id="GO:0042765">
    <property type="term" value="C:GPI-anchor transamidase complex"/>
    <property type="evidence" value="ECO:0007669"/>
    <property type="project" value="InterPro"/>
</dbReference>
<feature type="non-terminal residue" evidence="1">
    <location>
        <position position="163"/>
    </location>
</feature>
<proteinExistence type="predicted"/>
<dbReference type="InterPro" id="IPR007245">
    <property type="entry name" value="PIG-T"/>
</dbReference>
<dbReference type="Proteomes" id="UP000053660">
    <property type="component" value="Unassembled WGS sequence"/>
</dbReference>
<dbReference type="Pfam" id="PF04113">
    <property type="entry name" value="Gpi16"/>
    <property type="match status" value="1"/>
</dbReference>
<dbReference type="PANTHER" id="PTHR12959">
    <property type="entry name" value="GPI TRANSAMIDASE COMPONENT PIG-T-RELATED"/>
    <property type="match status" value="1"/>
</dbReference>
<organism evidence="1 2">
    <name type="scientific">Oesophagostomum dentatum</name>
    <name type="common">Nodular worm</name>
    <dbReference type="NCBI Taxonomy" id="61180"/>
    <lineage>
        <taxon>Eukaryota</taxon>
        <taxon>Metazoa</taxon>
        <taxon>Ecdysozoa</taxon>
        <taxon>Nematoda</taxon>
        <taxon>Chromadorea</taxon>
        <taxon>Rhabditida</taxon>
        <taxon>Rhabditina</taxon>
        <taxon>Rhabditomorpha</taxon>
        <taxon>Strongyloidea</taxon>
        <taxon>Strongylidae</taxon>
        <taxon>Oesophagostomum</taxon>
    </lineage>
</organism>
<evidence type="ECO:0000313" key="2">
    <source>
        <dbReference type="Proteomes" id="UP000053660"/>
    </source>
</evidence>
<reference evidence="1 2" key="1">
    <citation type="submission" date="2014-03" db="EMBL/GenBank/DDBJ databases">
        <title>Draft genome of the hookworm Oesophagostomum dentatum.</title>
        <authorList>
            <person name="Mitreva M."/>
        </authorList>
    </citation>
    <scope>NUCLEOTIDE SEQUENCE [LARGE SCALE GENOMIC DNA]</scope>
    <source>
        <strain evidence="1 2">OD-Hann</strain>
    </source>
</reference>
<keyword evidence="2" id="KW-1185">Reference proteome</keyword>
<dbReference type="PANTHER" id="PTHR12959:SF11">
    <property type="entry name" value="GPI TRANSAMIDASE COMPONENT PIG-T"/>
    <property type="match status" value="1"/>
</dbReference>
<accession>A0A0B1S6A6</accession>
<protein>
    <submittedName>
        <fullName evidence="1">Uncharacterized protein</fullName>
    </submittedName>
</protein>